<dbReference type="PROSITE" id="PS50262">
    <property type="entry name" value="G_PROTEIN_RECEP_F1_2"/>
    <property type="match status" value="1"/>
</dbReference>
<evidence type="ECO:0000256" key="3">
    <source>
        <dbReference type="ARBA" id="ARBA00022989"/>
    </source>
</evidence>
<evidence type="ECO:0000256" key="6">
    <source>
        <dbReference type="SAM" id="Phobius"/>
    </source>
</evidence>
<dbReference type="AlphaFoldDB" id="A0A9U8EC13"/>
<evidence type="ECO:0000313" key="9">
    <source>
        <dbReference type="RefSeq" id="XP_013081229.2"/>
    </source>
</evidence>
<keyword evidence="3 6" id="KW-1133">Transmembrane helix</keyword>
<sequence length="348" mass="39215">MNSSANGSTGSKVQVLMSDEAKFYFDFWFGTIVSTPLAILTMIANVLNMVVFVKMGFQERVNYTLFWLSVCDFVTAGTVSIMSNCHVGDISAFGVVLDADSTALIMAWTRCMFVDVSSVLTVYVSVERCMCILRPFTFNTTFLVRHAKAIMTALSLFVIINYLPIFFTFDFHLEFNLATNTTILFMTYSDVNLRFQLYNDMAFGFLFTGMCQICIFFCAVVMHHGLRKTSTVRDSASQEKGDSKGRGVKGSAMSTKERRMVRMILILASLYMVISVPQILFLAACHISPDLTADENYNIHISIYSVGIYLGVIYGCFSTVIYFKCSTNYRAVIFRAIGYFVTKNIYEK</sequence>
<dbReference type="Proteomes" id="UP001165740">
    <property type="component" value="Chromosome 15"/>
</dbReference>
<reference evidence="9" key="1">
    <citation type="submission" date="2025-08" db="UniProtKB">
        <authorList>
            <consortium name="RefSeq"/>
        </authorList>
    </citation>
    <scope>IDENTIFICATION</scope>
</reference>
<dbReference type="InterPro" id="IPR052954">
    <property type="entry name" value="GPCR-Ligand_Int"/>
</dbReference>
<feature type="transmembrane region" description="Helical" evidence="6">
    <location>
        <begin position="103"/>
        <end position="126"/>
    </location>
</feature>
<dbReference type="PANTHER" id="PTHR46641">
    <property type="entry name" value="FMRFAMIDE RECEPTOR-RELATED"/>
    <property type="match status" value="1"/>
</dbReference>
<feature type="region of interest" description="Disordered" evidence="5">
    <location>
        <begin position="233"/>
        <end position="253"/>
    </location>
</feature>
<feature type="transmembrane region" description="Helical" evidence="6">
    <location>
        <begin position="301"/>
        <end position="323"/>
    </location>
</feature>
<dbReference type="KEGG" id="bgt:106066696"/>
<keyword evidence="2 6" id="KW-0812">Transmembrane</keyword>
<feature type="transmembrane region" description="Helical" evidence="6">
    <location>
        <begin position="263"/>
        <end position="289"/>
    </location>
</feature>
<dbReference type="OMA" id="WIREMFL"/>
<keyword evidence="4 6" id="KW-0472">Membrane</keyword>
<feature type="transmembrane region" description="Helical" evidence="6">
    <location>
        <begin position="27"/>
        <end position="53"/>
    </location>
</feature>
<dbReference type="PANTHER" id="PTHR46641:SF18">
    <property type="entry name" value="G-PROTEIN COUPLED RECEPTORS FAMILY 1 PROFILE DOMAIN-CONTAINING PROTEIN"/>
    <property type="match status" value="1"/>
</dbReference>
<evidence type="ECO:0000256" key="1">
    <source>
        <dbReference type="ARBA" id="ARBA00004370"/>
    </source>
</evidence>
<accession>A0A9U8EC13</accession>
<gene>
    <name evidence="9" type="primary">LOC106066696</name>
</gene>
<feature type="transmembrane region" description="Helical" evidence="6">
    <location>
        <begin position="65"/>
        <end position="83"/>
    </location>
</feature>
<organism evidence="8 9">
    <name type="scientific">Biomphalaria glabrata</name>
    <name type="common">Bloodfluke planorb</name>
    <name type="synonym">Freshwater snail</name>
    <dbReference type="NCBI Taxonomy" id="6526"/>
    <lineage>
        <taxon>Eukaryota</taxon>
        <taxon>Metazoa</taxon>
        <taxon>Spiralia</taxon>
        <taxon>Lophotrochozoa</taxon>
        <taxon>Mollusca</taxon>
        <taxon>Gastropoda</taxon>
        <taxon>Heterobranchia</taxon>
        <taxon>Euthyneura</taxon>
        <taxon>Panpulmonata</taxon>
        <taxon>Hygrophila</taxon>
        <taxon>Lymnaeoidea</taxon>
        <taxon>Planorbidae</taxon>
        <taxon>Biomphalaria</taxon>
    </lineage>
</organism>
<dbReference type="InterPro" id="IPR017452">
    <property type="entry name" value="GPCR_Rhodpsn_7TM"/>
</dbReference>
<evidence type="ECO:0000256" key="4">
    <source>
        <dbReference type="ARBA" id="ARBA00023136"/>
    </source>
</evidence>
<dbReference type="GeneID" id="106066696"/>
<evidence type="ECO:0000256" key="5">
    <source>
        <dbReference type="SAM" id="MobiDB-lite"/>
    </source>
</evidence>
<comment type="subcellular location">
    <subcellularLocation>
        <location evidence="1">Membrane</location>
    </subcellularLocation>
</comment>
<dbReference type="Gene3D" id="1.20.1070.10">
    <property type="entry name" value="Rhodopsin 7-helix transmembrane proteins"/>
    <property type="match status" value="1"/>
</dbReference>
<evidence type="ECO:0000259" key="7">
    <source>
        <dbReference type="PROSITE" id="PS50262"/>
    </source>
</evidence>
<feature type="transmembrane region" description="Helical" evidence="6">
    <location>
        <begin position="201"/>
        <end position="222"/>
    </location>
</feature>
<feature type="transmembrane region" description="Helical" evidence="6">
    <location>
        <begin position="147"/>
        <end position="167"/>
    </location>
</feature>
<protein>
    <submittedName>
        <fullName evidence="9">Uncharacterized protein LOC106066696</fullName>
    </submittedName>
</protein>
<dbReference type="GO" id="GO:0016020">
    <property type="term" value="C:membrane"/>
    <property type="evidence" value="ECO:0007669"/>
    <property type="project" value="UniProtKB-SubCell"/>
</dbReference>
<dbReference type="SUPFAM" id="SSF81321">
    <property type="entry name" value="Family A G protein-coupled receptor-like"/>
    <property type="match status" value="1"/>
</dbReference>
<proteinExistence type="predicted"/>
<evidence type="ECO:0000313" key="8">
    <source>
        <dbReference type="Proteomes" id="UP001165740"/>
    </source>
</evidence>
<feature type="domain" description="G-protein coupled receptors family 1 profile" evidence="7">
    <location>
        <begin position="44"/>
        <end position="322"/>
    </location>
</feature>
<dbReference type="OrthoDB" id="6074791at2759"/>
<dbReference type="RefSeq" id="XP_013081229.2">
    <property type="nucleotide sequence ID" value="XM_013225775.2"/>
</dbReference>
<keyword evidence="8" id="KW-1185">Reference proteome</keyword>
<evidence type="ECO:0000256" key="2">
    <source>
        <dbReference type="ARBA" id="ARBA00022692"/>
    </source>
</evidence>
<feature type="compositionally biased region" description="Basic and acidic residues" evidence="5">
    <location>
        <begin position="236"/>
        <end position="245"/>
    </location>
</feature>
<name>A0A9U8EC13_BIOGL</name>